<dbReference type="Pfam" id="PF00931">
    <property type="entry name" value="NB-ARC"/>
    <property type="match status" value="1"/>
</dbReference>
<dbReference type="PRINTS" id="PR00364">
    <property type="entry name" value="DISEASERSIST"/>
</dbReference>
<dbReference type="GO" id="GO:0043531">
    <property type="term" value="F:ADP binding"/>
    <property type="evidence" value="ECO:0007669"/>
    <property type="project" value="InterPro"/>
</dbReference>
<dbReference type="InterPro" id="IPR042197">
    <property type="entry name" value="Apaf_helical"/>
</dbReference>
<dbReference type="InterPro" id="IPR002182">
    <property type="entry name" value="NB-ARC"/>
</dbReference>
<proteinExistence type="inferred from homology"/>
<dbReference type="InterPro" id="IPR027417">
    <property type="entry name" value="P-loop_NTPase"/>
</dbReference>
<feature type="domain" description="NB-ARC" evidence="6">
    <location>
        <begin position="160"/>
        <end position="325"/>
    </location>
</feature>
<dbReference type="GO" id="GO:0005524">
    <property type="term" value="F:ATP binding"/>
    <property type="evidence" value="ECO:0007669"/>
    <property type="project" value="UniProtKB-KW"/>
</dbReference>
<organism evidence="8 9">
    <name type="scientific">Quillaja saponaria</name>
    <name type="common">Soap bark tree</name>
    <dbReference type="NCBI Taxonomy" id="32244"/>
    <lineage>
        <taxon>Eukaryota</taxon>
        <taxon>Viridiplantae</taxon>
        <taxon>Streptophyta</taxon>
        <taxon>Embryophyta</taxon>
        <taxon>Tracheophyta</taxon>
        <taxon>Spermatophyta</taxon>
        <taxon>Magnoliopsida</taxon>
        <taxon>eudicotyledons</taxon>
        <taxon>Gunneridae</taxon>
        <taxon>Pentapetalae</taxon>
        <taxon>rosids</taxon>
        <taxon>fabids</taxon>
        <taxon>Fabales</taxon>
        <taxon>Quillajaceae</taxon>
        <taxon>Quillaja</taxon>
    </lineage>
</organism>
<evidence type="ECO:0000259" key="7">
    <source>
        <dbReference type="Pfam" id="PF23247"/>
    </source>
</evidence>
<evidence type="ECO:0000256" key="2">
    <source>
        <dbReference type="ARBA" id="ARBA00022741"/>
    </source>
</evidence>
<accession>A0AAD7P5V0</accession>
<dbReference type="FunFam" id="3.40.50.300:FF:001091">
    <property type="entry name" value="Probable disease resistance protein At1g61300"/>
    <property type="match status" value="1"/>
</dbReference>
<keyword evidence="2" id="KW-0547">Nucleotide-binding</keyword>
<dbReference type="InterPro" id="IPR057135">
    <property type="entry name" value="At4g27190-like_LRR"/>
</dbReference>
<evidence type="ECO:0000313" key="9">
    <source>
        <dbReference type="Proteomes" id="UP001163823"/>
    </source>
</evidence>
<dbReference type="SUPFAM" id="SSF52540">
    <property type="entry name" value="P-loop containing nucleoside triphosphate hydrolases"/>
    <property type="match status" value="1"/>
</dbReference>
<dbReference type="Proteomes" id="UP001163823">
    <property type="component" value="Chromosome 14"/>
</dbReference>
<evidence type="ECO:0000256" key="3">
    <source>
        <dbReference type="ARBA" id="ARBA00022821"/>
    </source>
</evidence>
<dbReference type="InterPro" id="IPR032675">
    <property type="entry name" value="LRR_dom_sf"/>
</dbReference>
<dbReference type="KEGG" id="qsa:O6P43_032555"/>
<feature type="coiled-coil region" evidence="5">
    <location>
        <begin position="26"/>
        <end position="60"/>
    </location>
</feature>
<keyword evidence="5" id="KW-0175">Coiled coil</keyword>
<keyword evidence="3" id="KW-0611">Plant defense</keyword>
<sequence length="986" mass="112385">MEVVLAIAGKVGEYMVAPIGRQLGYLFCYGSNLDELRKKAEKLEEAKENVQHSVDAARNNGEEIERGVLNWLGRVDEISVQVKNFQGDARHARAGCTNLYCPNLWSRHQLSRRAKKMAANIVEIQGEKNLIEKISYLPAPKWIDTAPTPAGYDAYESRAKILNEIMEALKDPNHDMIGLYGLGGVGKTTLLEDIVRKAEKDNLFDVEVMTTVTQTQEVYKIQKEIAEMLGMKLGEDSEIIRASRLHDRLKQEKNVLVMLDDLWERVDLSKIGIPFGSEHKGCKLLLISRDQEVLTNKMGAKKFFLLGVLPEEEAWVLFKQMAGLENLKENSEFLSTTTEVAKMCAGLPIALVTVGRALRNKSLSEWRDALLQLKTPTCRDISGMEEVVDSSIKLSYDYLKSEELKNTFLLCAMHMGYSLHFTDLLKYSVGLGLFSGIYTIKAARDRLNTLIGKLKAKCLLLGSDSNDRLTMHDVVRDVAISMASRLQHAFVKRYEKLYAWPEEERLRICTTISLRESDIGRLPEGIDCPSLKLFYLGNKESNSSPIPDSFFQGMRGLKVVDLTEMSFSHLPSSITLLKNLQTLCLDFCMVEDIDVIGELKNLKVLSLISSDIKQLPYALGHLTQLQLLDLHNCSKLELIPSNIISNFKKLEVLNMKNSFSGWEGEEANSKGINASLMELNNLHDLNTLIIWIRDPSVMSGDFLFNKLERYKILIGDVWNWSGKHKTSRCLKLKLNINFHIVQGVKRLLERVEHLHLDELSSVENVLYELNGEGFPSLKHLLIQNNVEIEYIVNSKNFEFIHAFPILESLVIHNLIKLEKICIGQLSVGSFGKLQEIKLKSCHKLKNVFAFSMVKSLSSSLLKIEVSECNVMQEIVILGREENCNDNIDSQNLEFHQLQSLTLQNLPSLISFHSDEKTPHMKNETDWHMTLFLRRYDVTLYLSFSIIRYYYVIFFQYIHEYTQCWVGSHVMDVCLLVVHNLVTSRRM</sequence>
<dbReference type="AlphaFoldDB" id="A0AAD7P5V0"/>
<dbReference type="Gene3D" id="3.40.50.300">
    <property type="entry name" value="P-loop containing nucleotide triphosphate hydrolases"/>
    <property type="match status" value="1"/>
</dbReference>
<evidence type="ECO:0000313" key="8">
    <source>
        <dbReference type="EMBL" id="KAJ7942945.1"/>
    </source>
</evidence>
<comment type="similarity">
    <text evidence="1">Belongs to the disease resistance NB-LRR family.</text>
</comment>
<keyword evidence="9" id="KW-1185">Reference proteome</keyword>
<keyword evidence="4" id="KW-0067">ATP-binding</keyword>
<dbReference type="Gene3D" id="1.10.8.430">
    <property type="entry name" value="Helical domain of apoptotic protease-activating factors"/>
    <property type="match status" value="1"/>
</dbReference>
<gene>
    <name evidence="8" type="ORF">O6P43_032555</name>
</gene>
<evidence type="ECO:0000256" key="4">
    <source>
        <dbReference type="ARBA" id="ARBA00022840"/>
    </source>
</evidence>
<dbReference type="SUPFAM" id="SSF52058">
    <property type="entry name" value="L domain-like"/>
    <property type="match status" value="1"/>
</dbReference>
<dbReference type="GO" id="GO:0006952">
    <property type="term" value="P:defense response"/>
    <property type="evidence" value="ECO:0007669"/>
    <property type="project" value="UniProtKB-KW"/>
</dbReference>
<comment type="caution">
    <text evidence="8">The sequence shown here is derived from an EMBL/GenBank/DDBJ whole genome shotgun (WGS) entry which is preliminary data.</text>
</comment>
<dbReference type="EMBL" id="JARAOO010000014">
    <property type="protein sequence ID" value="KAJ7942945.1"/>
    <property type="molecule type" value="Genomic_DNA"/>
</dbReference>
<dbReference type="PANTHER" id="PTHR33463">
    <property type="entry name" value="NB-ARC DOMAIN-CONTAINING PROTEIN-RELATED"/>
    <property type="match status" value="1"/>
</dbReference>
<protein>
    <submittedName>
        <fullName evidence="8">Disease resistance protein</fullName>
    </submittedName>
</protein>
<feature type="domain" description="Disease resistance protein At4g27190-like leucine-rich repeats" evidence="7">
    <location>
        <begin position="811"/>
        <end position="909"/>
    </location>
</feature>
<dbReference type="Gene3D" id="3.80.10.10">
    <property type="entry name" value="Ribonuclease Inhibitor"/>
    <property type="match status" value="1"/>
</dbReference>
<dbReference type="InterPro" id="IPR050905">
    <property type="entry name" value="Plant_NBS-LRR"/>
</dbReference>
<evidence type="ECO:0000256" key="1">
    <source>
        <dbReference type="ARBA" id="ARBA00008894"/>
    </source>
</evidence>
<dbReference type="Pfam" id="PF23247">
    <property type="entry name" value="LRR_RPS2"/>
    <property type="match status" value="1"/>
</dbReference>
<dbReference type="PANTHER" id="PTHR33463:SF198">
    <property type="entry name" value="RPP4C3"/>
    <property type="match status" value="1"/>
</dbReference>
<name>A0AAD7P5V0_QUISA</name>
<evidence type="ECO:0000256" key="5">
    <source>
        <dbReference type="SAM" id="Coils"/>
    </source>
</evidence>
<reference evidence="8" key="1">
    <citation type="journal article" date="2023" name="Science">
        <title>Elucidation of the pathway for biosynthesis of saponin adjuvants from the soapbark tree.</title>
        <authorList>
            <person name="Reed J."/>
            <person name="Orme A."/>
            <person name="El-Demerdash A."/>
            <person name="Owen C."/>
            <person name="Martin L.B.B."/>
            <person name="Misra R.C."/>
            <person name="Kikuchi S."/>
            <person name="Rejzek M."/>
            <person name="Martin A.C."/>
            <person name="Harkess A."/>
            <person name="Leebens-Mack J."/>
            <person name="Louveau T."/>
            <person name="Stephenson M.J."/>
            <person name="Osbourn A."/>
        </authorList>
    </citation>
    <scope>NUCLEOTIDE SEQUENCE</scope>
    <source>
        <strain evidence="8">S10</strain>
    </source>
</reference>
<evidence type="ECO:0000259" key="6">
    <source>
        <dbReference type="Pfam" id="PF00931"/>
    </source>
</evidence>